<evidence type="ECO:0000256" key="4">
    <source>
        <dbReference type="ARBA" id="ARBA00022692"/>
    </source>
</evidence>
<feature type="transmembrane region" description="Helical" evidence="14">
    <location>
        <begin position="77"/>
        <end position="97"/>
    </location>
</feature>
<evidence type="ECO:0000256" key="8">
    <source>
        <dbReference type="ARBA" id="ARBA00023098"/>
    </source>
</evidence>
<proteinExistence type="inferred from homology"/>
<dbReference type="GO" id="GO:0005783">
    <property type="term" value="C:endoplasmic reticulum"/>
    <property type="evidence" value="ECO:0007669"/>
    <property type="project" value="TreeGrafter"/>
</dbReference>
<evidence type="ECO:0000256" key="9">
    <source>
        <dbReference type="ARBA" id="ARBA00023136"/>
    </source>
</evidence>
<keyword evidence="6 13" id="KW-1133">Transmembrane helix</keyword>
<evidence type="ECO:0000256" key="6">
    <source>
        <dbReference type="ARBA" id="ARBA00022989"/>
    </source>
</evidence>
<keyword evidence="7" id="KW-0756">Sterol biosynthesis</keyword>
<evidence type="ECO:0000256" key="13">
    <source>
        <dbReference type="PROSITE-ProRule" id="PRU01087"/>
    </source>
</evidence>
<comment type="subcellular location">
    <subcellularLocation>
        <location evidence="1">Membrane</location>
        <topology evidence="1">Multi-pass membrane protein</topology>
    </subcellularLocation>
</comment>
<dbReference type="EMBL" id="CAAGRJ010020890">
    <property type="protein sequence ID" value="VFV35280.1"/>
    <property type="molecule type" value="Genomic_DNA"/>
</dbReference>
<dbReference type="PROSITE" id="PS51751">
    <property type="entry name" value="EXPERA"/>
    <property type="match status" value="1"/>
</dbReference>
<comment type="similarity">
    <text evidence="2">Belongs to the EBP family.</text>
</comment>
<feature type="domain" description="EXPERA" evidence="15">
    <location>
        <begin position="109"/>
        <end position="252"/>
    </location>
</feature>
<keyword evidence="17" id="KW-1185">Reference proteome</keyword>
<evidence type="ECO:0000256" key="2">
    <source>
        <dbReference type="ARBA" id="ARBA00008337"/>
    </source>
</evidence>
<feature type="transmembrane region" description="Helical" evidence="14">
    <location>
        <begin position="171"/>
        <end position="189"/>
    </location>
</feature>
<keyword evidence="12 16" id="KW-0413">Isomerase</keyword>
<evidence type="ECO:0000259" key="15">
    <source>
        <dbReference type="PROSITE" id="PS51751"/>
    </source>
</evidence>
<dbReference type="InterPro" id="IPR033118">
    <property type="entry name" value="EXPERA"/>
</dbReference>
<feature type="transmembrane region" description="Helical" evidence="14">
    <location>
        <begin position="109"/>
        <end position="127"/>
    </location>
</feature>
<organism evidence="16 17">
    <name type="scientific">Lynx pardinus</name>
    <name type="common">Iberian lynx</name>
    <name type="synonym">Felis pardina</name>
    <dbReference type="NCBI Taxonomy" id="191816"/>
    <lineage>
        <taxon>Eukaryota</taxon>
        <taxon>Metazoa</taxon>
        <taxon>Chordata</taxon>
        <taxon>Craniata</taxon>
        <taxon>Vertebrata</taxon>
        <taxon>Euteleostomi</taxon>
        <taxon>Mammalia</taxon>
        <taxon>Eutheria</taxon>
        <taxon>Laurasiatheria</taxon>
        <taxon>Carnivora</taxon>
        <taxon>Feliformia</taxon>
        <taxon>Felidae</taxon>
        <taxon>Felinae</taxon>
        <taxon>Lynx</taxon>
    </lineage>
</organism>
<evidence type="ECO:0000256" key="3">
    <source>
        <dbReference type="ARBA" id="ARBA00022516"/>
    </source>
</evidence>
<keyword evidence="5" id="KW-0752">Steroid biosynthesis</keyword>
<gene>
    <name evidence="16" type="ORF">LYPA_23C018828</name>
</gene>
<evidence type="ECO:0000256" key="7">
    <source>
        <dbReference type="ARBA" id="ARBA00023011"/>
    </source>
</evidence>
<name>A0A485NPW8_LYNPA</name>
<keyword evidence="4 13" id="KW-0812">Transmembrane</keyword>
<evidence type="ECO:0000313" key="16">
    <source>
        <dbReference type="EMBL" id="VFV35280.1"/>
    </source>
</evidence>
<accession>A0A485NPW8</accession>
<dbReference type="InterPro" id="IPR007905">
    <property type="entry name" value="EBP"/>
</dbReference>
<keyword evidence="11" id="KW-0753">Steroid metabolism</keyword>
<feature type="transmembrane region" description="Helical" evidence="14">
    <location>
        <begin position="196"/>
        <end position="216"/>
    </location>
</feature>
<dbReference type="PANTHER" id="PTHR14207">
    <property type="entry name" value="STEROL ISOMERASE"/>
    <property type="match status" value="1"/>
</dbReference>
<evidence type="ECO:0000256" key="11">
    <source>
        <dbReference type="ARBA" id="ARBA00023221"/>
    </source>
</evidence>
<keyword evidence="3" id="KW-0444">Lipid biosynthesis</keyword>
<evidence type="ECO:0000256" key="14">
    <source>
        <dbReference type="SAM" id="Phobius"/>
    </source>
</evidence>
<dbReference type="Pfam" id="PF05241">
    <property type="entry name" value="EBP"/>
    <property type="match status" value="1"/>
</dbReference>
<dbReference type="GO" id="GO:0004769">
    <property type="term" value="F:steroid Delta-isomerase activity"/>
    <property type="evidence" value="ECO:0007669"/>
    <property type="project" value="TreeGrafter"/>
</dbReference>
<dbReference type="GO" id="GO:0000247">
    <property type="term" value="F:C-8 sterol isomerase activity"/>
    <property type="evidence" value="ECO:0007669"/>
    <property type="project" value="TreeGrafter"/>
</dbReference>
<dbReference type="Proteomes" id="UP000386466">
    <property type="component" value="Unassembled WGS sequence"/>
</dbReference>
<keyword evidence="10" id="KW-1207">Sterol metabolism</keyword>
<protein>
    <submittedName>
        <fullName evidence="16">3-beta-hydroxysteroid-delta-isomerase</fullName>
    </submittedName>
</protein>
<feature type="transmembrane region" description="Helical" evidence="14">
    <location>
        <begin position="231"/>
        <end position="253"/>
    </location>
</feature>
<keyword evidence="9 13" id="KW-0472">Membrane</keyword>
<evidence type="ECO:0000256" key="5">
    <source>
        <dbReference type="ARBA" id="ARBA00022955"/>
    </source>
</evidence>
<sequence length="278" mass="31377">MSLNQGLYSASELAWSLRETAATATAPLADCGPRGPGSDLVTTSTYKDMTTNASPLHPYWPRHLRLDNFVPNDCPTWHLLAGLFSVSGVLVVTTWLLSGRAAVVPLGTWRRLSLCWFAVCGFIHLVIEGWFSLYHEDLLEDQAFLSQLWKEYAKGDSRYILSDNFTICMETITACLWGPLSLWVVIAFLRQQPLRFVLQLVVSVGQIYGDVLYFLTEHRDGFQHGELGHPLYFWFYFVFMNALWLVLPGILVLDSIKQLAHAQSMLDAKATKGKSKQN</sequence>
<dbReference type="GO" id="GO:0047750">
    <property type="term" value="F:cholestenol delta-isomerase activity"/>
    <property type="evidence" value="ECO:0007669"/>
    <property type="project" value="InterPro"/>
</dbReference>
<dbReference type="GO" id="GO:0016020">
    <property type="term" value="C:membrane"/>
    <property type="evidence" value="ECO:0007669"/>
    <property type="project" value="UniProtKB-SubCell"/>
</dbReference>
<evidence type="ECO:0000313" key="17">
    <source>
        <dbReference type="Proteomes" id="UP000386466"/>
    </source>
</evidence>
<evidence type="ECO:0000256" key="1">
    <source>
        <dbReference type="ARBA" id="ARBA00004141"/>
    </source>
</evidence>
<keyword evidence="8" id="KW-0443">Lipid metabolism</keyword>
<reference evidence="16 17" key="1">
    <citation type="submission" date="2019-01" db="EMBL/GenBank/DDBJ databases">
        <authorList>
            <person name="Alioto T."/>
            <person name="Alioto T."/>
        </authorList>
    </citation>
    <scope>NUCLEOTIDE SEQUENCE [LARGE SCALE GENOMIC DNA]</scope>
</reference>
<dbReference type="AlphaFoldDB" id="A0A485NPW8"/>
<evidence type="ECO:0000256" key="10">
    <source>
        <dbReference type="ARBA" id="ARBA00023166"/>
    </source>
</evidence>
<evidence type="ECO:0000256" key="12">
    <source>
        <dbReference type="ARBA" id="ARBA00023235"/>
    </source>
</evidence>
<dbReference type="PANTHER" id="PTHR14207:SF0">
    <property type="entry name" value="3-BETA-HYDROXYSTEROID-DELTA(8),DELTA(7)-ISOMERASE"/>
    <property type="match status" value="1"/>
</dbReference>
<dbReference type="GO" id="GO:0006695">
    <property type="term" value="P:cholesterol biosynthetic process"/>
    <property type="evidence" value="ECO:0007669"/>
    <property type="project" value="TreeGrafter"/>
</dbReference>